<accession>A0A7G5EHK5</accession>
<dbReference type="RefSeq" id="WP_182322220.1">
    <property type="nucleotide sequence ID" value="NZ_CP058554.1"/>
</dbReference>
<evidence type="ECO:0000256" key="6">
    <source>
        <dbReference type="ARBA" id="ARBA00023136"/>
    </source>
</evidence>
<dbReference type="Pfam" id="PF00528">
    <property type="entry name" value="BPD_transp_1"/>
    <property type="match status" value="1"/>
</dbReference>
<organism evidence="9 10">
    <name type="scientific">Comamonas piscis</name>
    <dbReference type="NCBI Taxonomy" id="1562974"/>
    <lineage>
        <taxon>Bacteria</taxon>
        <taxon>Pseudomonadati</taxon>
        <taxon>Pseudomonadota</taxon>
        <taxon>Betaproteobacteria</taxon>
        <taxon>Burkholderiales</taxon>
        <taxon>Comamonadaceae</taxon>
        <taxon>Comamonas</taxon>
    </lineage>
</organism>
<feature type="transmembrane region" description="Helical" evidence="7">
    <location>
        <begin position="144"/>
        <end position="170"/>
    </location>
</feature>
<evidence type="ECO:0000313" key="9">
    <source>
        <dbReference type="EMBL" id="QMV73480.1"/>
    </source>
</evidence>
<evidence type="ECO:0000259" key="8">
    <source>
        <dbReference type="PROSITE" id="PS50928"/>
    </source>
</evidence>
<evidence type="ECO:0000256" key="7">
    <source>
        <dbReference type="RuleBase" id="RU363032"/>
    </source>
</evidence>
<dbReference type="SUPFAM" id="SSF161098">
    <property type="entry name" value="MetI-like"/>
    <property type="match status" value="1"/>
</dbReference>
<keyword evidence="10" id="KW-1185">Reference proteome</keyword>
<feature type="transmembrane region" description="Helical" evidence="7">
    <location>
        <begin position="97"/>
        <end position="123"/>
    </location>
</feature>
<keyword evidence="6 7" id="KW-0472">Membrane</keyword>
<dbReference type="PANTHER" id="PTHR43386:SF1">
    <property type="entry name" value="D,D-DIPEPTIDE TRANSPORT SYSTEM PERMEASE PROTEIN DDPC-RELATED"/>
    <property type="match status" value="1"/>
</dbReference>
<evidence type="ECO:0000256" key="1">
    <source>
        <dbReference type="ARBA" id="ARBA00004651"/>
    </source>
</evidence>
<evidence type="ECO:0000256" key="3">
    <source>
        <dbReference type="ARBA" id="ARBA00022475"/>
    </source>
</evidence>
<comment type="subcellular location">
    <subcellularLocation>
        <location evidence="1 7">Cell membrane</location>
        <topology evidence="1 7">Multi-pass membrane protein</topology>
    </subcellularLocation>
</comment>
<sequence>MTALSEPALAAATPSAKNKHRSTFWSRFCRNRGALLGLAILLVVALVVCFGPLLAAHNPWDMVEQPFLAPMERAGFAMGTDTMGRDILSGLVLGARISLLIAVISTLVSLLIGVGIGAISGYFGGWVDATLMRFTEMFQSVPSFALALVLVAIFEPSVNSIIVAIALVSWPPVARLVRGEFLTLRQRDFVAAAQLAGQSTPRIILAQILPNAASSIVVMASLMVATAILLESSLSFMGLGDPNLMSWGYMIGSARTVLRQAWWMAVFPGVAILLTVLAFNLVGEGLNDGLNARQDGKTK</sequence>
<reference evidence="9 10" key="1">
    <citation type="journal article" date="2020" name="G3 (Bethesda)">
        <title>CeMbio - The Caenorhabditis elegans Microbiome Resource.</title>
        <authorList>
            <person name="Dirksen P."/>
            <person name="Assie A."/>
            <person name="Zimmermann J."/>
            <person name="Zhang F."/>
            <person name="Tietje A.M."/>
            <person name="Marsh S.A."/>
            <person name="Felix M.A."/>
            <person name="Shapira M."/>
            <person name="Kaleta C."/>
            <person name="Schulenburg H."/>
            <person name="Samuel B."/>
        </authorList>
    </citation>
    <scope>NUCLEOTIDE SEQUENCE [LARGE SCALE GENOMIC DNA]</scope>
    <source>
        <strain evidence="9 10">BIGb0172</strain>
    </source>
</reference>
<gene>
    <name evidence="9" type="ORF">HS961_11955</name>
</gene>
<dbReference type="PROSITE" id="PS50928">
    <property type="entry name" value="ABC_TM1"/>
    <property type="match status" value="1"/>
</dbReference>
<dbReference type="InterPro" id="IPR025966">
    <property type="entry name" value="OppC_N"/>
</dbReference>
<dbReference type="InterPro" id="IPR050366">
    <property type="entry name" value="BP-dependent_transpt_permease"/>
</dbReference>
<feature type="transmembrane region" description="Helical" evidence="7">
    <location>
        <begin position="34"/>
        <end position="55"/>
    </location>
</feature>
<dbReference type="EMBL" id="CP058554">
    <property type="protein sequence ID" value="QMV73480.1"/>
    <property type="molecule type" value="Genomic_DNA"/>
</dbReference>
<comment type="similarity">
    <text evidence="7">Belongs to the binding-protein-dependent transport system permease family.</text>
</comment>
<evidence type="ECO:0000256" key="2">
    <source>
        <dbReference type="ARBA" id="ARBA00022448"/>
    </source>
</evidence>
<dbReference type="Pfam" id="PF12911">
    <property type="entry name" value="OppC_N"/>
    <property type="match status" value="1"/>
</dbReference>
<dbReference type="GO" id="GO:0055085">
    <property type="term" value="P:transmembrane transport"/>
    <property type="evidence" value="ECO:0007669"/>
    <property type="project" value="InterPro"/>
</dbReference>
<dbReference type="KEGG" id="cpis:HS961_11955"/>
<keyword evidence="3" id="KW-1003">Cell membrane</keyword>
<dbReference type="PANTHER" id="PTHR43386">
    <property type="entry name" value="OLIGOPEPTIDE TRANSPORT SYSTEM PERMEASE PROTEIN APPC"/>
    <property type="match status" value="1"/>
</dbReference>
<evidence type="ECO:0000313" key="10">
    <source>
        <dbReference type="Proteomes" id="UP000515240"/>
    </source>
</evidence>
<dbReference type="InterPro" id="IPR035906">
    <property type="entry name" value="MetI-like_sf"/>
</dbReference>
<feature type="transmembrane region" description="Helical" evidence="7">
    <location>
        <begin position="261"/>
        <end position="282"/>
    </location>
</feature>
<feature type="transmembrane region" description="Helical" evidence="7">
    <location>
        <begin position="216"/>
        <end position="240"/>
    </location>
</feature>
<name>A0A7G5EHK5_9BURK</name>
<keyword evidence="5 7" id="KW-1133">Transmembrane helix</keyword>
<feature type="domain" description="ABC transmembrane type-1" evidence="8">
    <location>
        <begin position="95"/>
        <end position="283"/>
    </location>
</feature>
<keyword evidence="4 7" id="KW-0812">Transmembrane</keyword>
<dbReference type="Proteomes" id="UP000515240">
    <property type="component" value="Chromosome"/>
</dbReference>
<evidence type="ECO:0000256" key="5">
    <source>
        <dbReference type="ARBA" id="ARBA00022989"/>
    </source>
</evidence>
<keyword evidence="2 7" id="KW-0813">Transport</keyword>
<dbReference type="Gene3D" id="1.10.3720.10">
    <property type="entry name" value="MetI-like"/>
    <property type="match status" value="1"/>
</dbReference>
<dbReference type="AlphaFoldDB" id="A0A7G5EHK5"/>
<dbReference type="GO" id="GO:0005886">
    <property type="term" value="C:plasma membrane"/>
    <property type="evidence" value="ECO:0007669"/>
    <property type="project" value="UniProtKB-SubCell"/>
</dbReference>
<protein>
    <submittedName>
        <fullName evidence="9">ABC transporter permease</fullName>
    </submittedName>
</protein>
<dbReference type="InterPro" id="IPR000515">
    <property type="entry name" value="MetI-like"/>
</dbReference>
<dbReference type="CDD" id="cd06261">
    <property type="entry name" value="TM_PBP2"/>
    <property type="match status" value="1"/>
</dbReference>
<proteinExistence type="inferred from homology"/>
<evidence type="ECO:0000256" key="4">
    <source>
        <dbReference type="ARBA" id="ARBA00022692"/>
    </source>
</evidence>